<evidence type="ECO:0000256" key="1">
    <source>
        <dbReference type="ARBA" id="ARBA00006974"/>
    </source>
</evidence>
<evidence type="ECO:0000313" key="3">
    <source>
        <dbReference type="Proteomes" id="UP000594261"/>
    </source>
</evidence>
<dbReference type="Proteomes" id="UP000594261">
    <property type="component" value="Chromosome 3"/>
</dbReference>
<evidence type="ECO:0008006" key="4">
    <source>
        <dbReference type="Google" id="ProtNLM"/>
    </source>
</evidence>
<dbReference type="EnsemblPlants" id="QL03p051190:mrna">
    <property type="protein sequence ID" value="QL03p051190:mrna:CDS:1"/>
    <property type="gene ID" value="QL03p051190"/>
</dbReference>
<dbReference type="KEGG" id="qlo:115982037"/>
<dbReference type="EMBL" id="LRBV02000003">
    <property type="status" value="NOT_ANNOTATED_CDS"/>
    <property type="molecule type" value="Genomic_DNA"/>
</dbReference>
<dbReference type="PANTHER" id="PTHR31374">
    <property type="entry name" value="AUXIN-INDUCED PROTEIN-LIKE-RELATED"/>
    <property type="match status" value="1"/>
</dbReference>
<accession>A0A7N2L7P1</accession>
<dbReference type="AlphaFoldDB" id="A0A7N2L7P1"/>
<dbReference type="InterPro" id="IPR003676">
    <property type="entry name" value="SAUR_fam"/>
</dbReference>
<organism evidence="2 3">
    <name type="scientific">Quercus lobata</name>
    <name type="common">Valley oak</name>
    <dbReference type="NCBI Taxonomy" id="97700"/>
    <lineage>
        <taxon>Eukaryota</taxon>
        <taxon>Viridiplantae</taxon>
        <taxon>Streptophyta</taxon>
        <taxon>Embryophyta</taxon>
        <taxon>Tracheophyta</taxon>
        <taxon>Spermatophyta</taxon>
        <taxon>Magnoliopsida</taxon>
        <taxon>eudicotyledons</taxon>
        <taxon>Gunneridae</taxon>
        <taxon>Pentapetalae</taxon>
        <taxon>rosids</taxon>
        <taxon>fabids</taxon>
        <taxon>Fagales</taxon>
        <taxon>Fagaceae</taxon>
        <taxon>Quercus</taxon>
    </lineage>
</organism>
<keyword evidence="3" id="KW-1185">Reference proteome</keyword>
<proteinExistence type="inferred from homology"/>
<comment type="similarity">
    <text evidence="1">Belongs to the ARG7 family.</text>
</comment>
<sequence>MKMDVIYEKKKKGLIIQTWERCKSIGRGSKSKSSGTVHALTLKSKSWSSNKGTLELEEEKRARKRRVTPEGCFSVYVGPQKQKFVIKTEYANHPLFKMLLEEAESEYGYDNQGPLVLPCNVDIFCKVLLEMEDCHEIHQGCSFKRYGSYHLLSPTRMAVINQF</sequence>
<dbReference type="GO" id="GO:0009733">
    <property type="term" value="P:response to auxin"/>
    <property type="evidence" value="ECO:0007669"/>
    <property type="project" value="InterPro"/>
</dbReference>
<gene>
    <name evidence="2" type="primary">LOC115982037</name>
</gene>
<dbReference type="Pfam" id="PF02519">
    <property type="entry name" value="Auxin_inducible"/>
    <property type="match status" value="1"/>
</dbReference>
<dbReference type="RefSeq" id="XP_030960372.1">
    <property type="nucleotide sequence ID" value="XM_031104512.1"/>
</dbReference>
<protein>
    <recommendedName>
        <fullName evidence="4">SAUR family protein</fullName>
    </recommendedName>
</protein>
<dbReference type="FunCoup" id="A0A7N2L7P1">
    <property type="interactions" value="192"/>
</dbReference>
<dbReference type="PANTHER" id="PTHR31374:SF118">
    <property type="entry name" value="OS01G0924966 PROTEIN"/>
    <property type="match status" value="1"/>
</dbReference>
<dbReference type="InParanoid" id="A0A7N2L7P1"/>
<dbReference type="OrthoDB" id="660486at2759"/>
<name>A0A7N2L7P1_QUELO</name>
<evidence type="ECO:0000313" key="2">
    <source>
        <dbReference type="EnsemblPlants" id="QL03p051190:mrna:CDS:1"/>
    </source>
</evidence>
<dbReference type="GeneID" id="115982037"/>
<dbReference type="OMA" id="EAECEYG"/>
<reference evidence="2" key="2">
    <citation type="submission" date="2021-01" db="UniProtKB">
        <authorList>
            <consortium name="EnsemblPlants"/>
        </authorList>
    </citation>
    <scope>IDENTIFICATION</scope>
</reference>
<dbReference type="Gramene" id="QL03p051190:mrna">
    <property type="protein sequence ID" value="QL03p051190:mrna:CDS:1"/>
    <property type="gene ID" value="QL03p051190"/>
</dbReference>
<reference evidence="2 3" key="1">
    <citation type="journal article" date="2016" name="G3 (Bethesda)">
        <title>First Draft Assembly and Annotation of the Genome of a California Endemic Oak Quercus lobata Nee (Fagaceae).</title>
        <authorList>
            <person name="Sork V.L."/>
            <person name="Fitz-Gibbon S.T."/>
            <person name="Puiu D."/>
            <person name="Crepeau M."/>
            <person name="Gugger P.F."/>
            <person name="Sherman R."/>
            <person name="Stevens K."/>
            <person name="Langley C.H."/>
            <person name="Pellegrini M."/>
            <person name="Salzberg S.L."/>
        </authorList>
    </citation>
    <scope>NUCLEOTIDE SEQUENCE [LARGE SCALE GENOMIC DNA]</scope>
    <source>
        <strain evidence="2 3">cv. SW786</strain>
    </source>
</reference>